<keyword evidence="4 8" id="KW-0812">Transmembrane</keyword>
<comment type="similarity">
    <text evidence="7">Belongs to the binding-protein-dependent transport system permease family. OppBC subfamily.</text>
</comment>
<accession>A0AAU8LZM3</accession>
<dbReference type="PANTHER" id="PTHR43386">
    <property type="entry name" value="OLIGOPEPTIDE TRANSPORT SYSTEM PERMEASE PROTEIN APPC"/>
    <property type="match status" value="1"/>
</dbReference>
<sequence length="272" mass="28594">MKKYLKKATANPVLTAALLIVAVVLCITLFGTVLAPHDPLHTDMNLRLAPPSWTYPLGNDTLGRCLLSRILAGAHISVGLSLAVVAVSCLLGLSVGLSSGYSGGIADEGLMRLTDIFFSFPEVIAAMTVAGLMGPGTVNMILALSSVSWMRYARLVRGITLSVKERDYVAAARISGVSGIRIVLRHILPACLPSVIVLATIGLAKAILAVSALGFLGFGAQPPTPEWGTLLMEGKDFILSAPHLSLYPGIAIMLTALAFNLTGDGLRDRYQG</sequence>
<reference evidence="10" key="1">
    <citation type="journal article" date="2024" name="Syst. Appl. Microbiol.">
        <title>First single-strain enrichments of Electrothrix cable bacteria, description of E. aestuarii sp. nov. and E. rattekaaiensis sp. nov., and proposal of a cable bacteria taxonomy following the rules of the SeqCode.</title>
        <authorList>
            <person name="Plum-Jensen L.E."/>
            <person name="Schramm A."/>
            <person name="Marshall I.P.G."/>
        </authorList>
    </citation>
    <scope>NUCLEOTIDE SEQUENCE</scope>
    <source>
        <strain evidence="10">Rat1</strain>
    </source>
</reference>
<keyword evidence="6 8" id="KW-0472">Membrane</keyword>
<feature type="transmembrane region" description="Helical" evidence="8">
    <location>
        <begin position="12"/>
        <end position="35"/>
    </location>
</feature>
<feature type="domain" description="ABC transmembrane type-1" evidence="9">
    <location>
        <begin position="74"/>
        <end position="263"/>
    </location>
</feature>
<evidence type="ECO:0000256" key="5">
    <source>
        <dbReference type="ARBA" id="ARBA00022989"/>
    </source>
</evidence>
<dbReference type="KEGG" id="eaj:Q3M24_06215"/>
<dbReference type="SUPFAM" id="SSF161098">
    <property type="entry name" value="MetI-like"/>
    <property type="match status" value="1"/>
</dbReference>
<keyword evidence="5 8" id="KW-1133">Transmembrane helix</keyword>
<protein>
    <submittedName>
        <fullName evidence="10">Nickel transporter permease</fullName>
    </submittedName>
</protein>
<evidence type="ECO:0000259" key="9">
    <source>
        <dbReference type="PROSITE" id="PS50928"/>
    </source>
</evidence>
<name>A0AAU8LZM3_9BACT</name>
<feature type="transmembrane region" description="Helical" evidence="8">
    <location>
        <begin position="123"/>
        <end position="148"/>
    </location>
</feature>
<evidence type="ECO:0000256" key="8">
    <source>
        <dbReference type="RuleBase" id="RU363032"/>
    </source>
</evidence>
<comment type="subcellular location">
    <subcellularLocation>
        <location evidence="1 8">Cell membrane</location>
        <topology evidence="1 8">Multi-pass membrane protein</topology>
    </subcellularLocation>
</comment>
<gene>
    <name evidence="10" type="primary">nikC</name>
    <name evidence="10" type="ORF">Q3M24_06215</name>
</gene>
<dbReference type="GO" id="GO:0005886">
    <property type="term" value="C:plasma membrane"/>
    <property type="evidence" value="ECO:0007669"/>
    <property type="project" value="UniProtKB-SubCell"/>
</dbReference>
<dbReference type="InterPro" id="IPR050366">
    <property type="entry name" value="BP-dependent_transpt_permease"/>
</dbReference>
<dbReference type="Gene3D" id="1.10.3720.10">
    <property type="entry name" value="MetI-like"/>
    <property type="match status" value="1"/>
</dbReference>
<evidence type="ECO:0000313" key="10">
    <source>
        <dbReference type="EMBL" id="XCN74337.1"/>
    </source>
</evidence>
<dbReference type="AlphaFoldDB" id="A0AAU8LZM3"/>
<keyword evidence="3" id="KW-1003">Cell membrane</keyword>
<proteinExistence type="inferred from homology"/>
<dbReference type="EMBL" id="CP159373">
    <property type="protein sequence ID" value="XCN74337.1"/>
    <property type="molecule type" value="Genomic_DNA"/>
</dbReference>
<dbReference type="GO" id="GO:0055085">
    <property type="term" value="P:transmembrane transport"/>
    <property type="evidence" value="ECO:0007669"/>
    <property type="project" value="InterPro"/>
</dbReference>
<feature type="transmembrane region" description="Helical" evidence="8">
    <location>
        <begin position="196"/>
        <end position="217"/>
    </location>
</feature>
<dbReference type="NCBIfam" id="NF045474">
    <property type="entry name" value="Opp2C"/>
    <property type="match status" value="1"/>
</dbReference>
<evidence type="ECO:0000256" key="6">
    <source>
        <dbReference type="ARBA" id="ARBA00023136"/>
    </source>
</evidence>
<evidence type="ECO:0000256" key="3">
    <source>
        <dbReference type="ARBA" id="ARBA00022475"/>
    </source>
</evidence>
<organism evidence="10">
    <name type="scientific">Candidatus Electrothrix aestuarii</name>
    <dbReference type="NCBI Taxonomy" id="3062594"/>
    <lineage>
        <taxon>Bacteria</taxon>
        <taxon>Pseudomonadati</taxon>
        <taxon>Thermodesulfobacteriota</taxon>
        <taxon>Desulfobulbia</taxon>
        <taxon>Desulfobulbales</taxon>
        <taxon>Desulfobulbaceae</taxon>
        <taxon>Candidatus Electrothrix</taxon>
    </lineage>
</organism>
<dbReference type="InterPro" id="IPR035906">
    <property type="entry name" value="MetI-like_sf"/>
</dbReference>
<evidence type="ECO:0000256" key="2">
    <source>
        <dbReference type="ARBA" id="ARBA00022448"/>
    </source>
</evidence>
<evidence type="ECO:0000256" key="4">
    <source>
        <dbReference type="ARBA" id="ARBA00022692"/>
    </source>
</evidence>
<feature type="transmembrane region" description="Helical" evidence="8">
    <location>
        <begin position="237"/>
        <end position="259"/>
    </location>
</feature>
<evidence type="ECO:0000256" key="1">
    <source>
        <dbReference type="ARBA" id="ARBA00004651"/>
    </source>
</evidence>
<evidence type="ECO:0000256" key="7">
    <source>
        <dbReference type="ARBA" id="ARBA00024202"/>
    </source>
</evidence>
<dbReference type="Pfam" id="PF00528">
    <property type="entry name" value="BPD_transp_1"/>
    <property type="match status" value="1"/>
</dbReference>
<dbReference type="InterPro" id="IPR053385">
    <property type="entry name" value="ABC_transport_permease"/>
</dbReference>
<reference evidence="10" key="2">
    <citation type="submission" date="2024-06" db="EMBL/GenBank/DDBJ databases">
        <authorList>
            <person name="Plum-Jensen L.E."/>
            <person name="Schramm A."/>
            <person name="Marshall I.P.G."/>
        </authorList>
    </citation>
    <scope>NUCLEOTIDE SEQUENCE</scope>
    <source>
        <strain evidence="10">Rat1</strain>
    </source>
</reference>
<dbReference type="PANTHER" id="PTHR43386:SF1">
    <property type="entry name" value="D,D-DIPEPTIDE TRANSPORT SYSTEM PERMEASE PROTEIN DDPC-RELATED"/>
    <property type="match status" value="1"/>
</dbReference>
<dbReference type="PROSITE" id="PS50928">
    <property type="entry name" value="ABC_TM1"/>
    <property type="match status" value="1"/>
</dbReference>
<dbReference type="CDD" id="cd06261">
    <property type="entry name" value="TM_PBP2"/>
    <property type="match status" value="1"/>
</dbReference>
<dbReference type="InterPro" id="IPR000515">
    <property type="entry name" value="MetI-like"/>
</dbReference>
<keyword evidence="2 8" id="KW-0813">Transport</keyword>